<feature type="transmembrane region" description="Helical" evidence="2">
    <location>
        <begin position="229"/>
        <end position="249"/>
    </location>
</feature>
<evidence type="ECO:0000313" key="4">
    <source>
        <dbReference type="EMBL" id="USY18943.1"/>
    </source>
</evidence>
<evidence type="ECO:0008006" key="6">
    <source>
        <dbReference type="Google" id="ProtNLM"/>
    </source>
</evidence>
<evidence type="ECO:0000256" key="2">
    <source>
        <dbReference type="SAM" id="Phobius"/>
    </source>
</evidence>
<evidence type="ECO:0000256" key="1">
    <source>
        <dbReference type="SAM" id="MobiDB-lite"/>
    </source>
</evidence>
<keyword evidence="3" id="KW-0732">Signal</keyword>
<keyword evidence="2" id="KW-0812">Transmembrane</keyword>
<feature type="region of interest" description="Disordered" evidence="1">
    <location>
        <begin position="244"/>
        <end position="263"/>
    </location>
</feature>
<protein>
    <recommendedName>
        <fullName evidence="6">LPXTG-motif cell wall anchor domain-containing protein</fullName>
    </recommendedName>
</protein>
<dbReference type="EMBL" id="CP099837">
    <property type="protein sequence ID" value="USY18943.1"/>
    <property type="molecule type" value="Genomic_DNA"/>
</dbReference>
<organism evidence="4 5">
    <name type="scientific">Nocardiopsis exhalans</name>
    <dbReference type="NCBI Taxonomy" id="163604"/>
    <lineage>
        <taxon>Bacteria</taxon>
        <taxon>Bacillati</taxon>
        <taxon>Actinomycetota</taxon>
        <taxon>Actinomycetes</taxon>
        <taxon>Streptosporangiales</taxon>
        <taxon>Nocardiopsidaceae</taxon>
        <taxon>Nocardiopsis</taxon>
    </lineage>
</organism>
<feature type="signal peptide" evidence="3">
    <location>
        <begin position="1"/>
        <end position="34"/>
    </location>
</feature>
<feature type="region of interest" description="Disordered" evidence="1">
    <location>
        <begin position="140"/>
        <end position="224"/>
    </location>
</feature>
<evidence type="ECO:0000313" key="5">
    <source>
        <dbReference type="Proteomes" id="UP001055940"/>
    </source>
</evidence>
<feature type="compositionally biased region" description="Low complexity" evidence="1">
    <location>
        <begin position="205"/>
        <end position="215"/>
    </location>
</feature>
<feature type="region of interest" description="Disordered" evidence="1">
    <location>
        <begin position="33"/>
        <end position="56"/>
    </location>
</feature>
<reference evidence="4" key="1">
    <citation type="submission" date="2022-06" db="EMBL/GenBank/DDBJ databases">
        <authorList>
            <person name="Ping M."/>
        </authorList>
    </citation>
    <scope>NUCLEOTIDE SEQUENCE</scope>
    <source>
        <strain evidence="4">JCM11759T</strain>
    </source>
</reference>
<accession>A0ABY5D775</accession>
<feature type="chain" id="PRO_5045306885" description="LPXTG-motif cell wall anchor domain-containing protein" evidence="3">
    <location>
        <begin position="35"/>
        <end position="263"/>
    </location>
</feature>
<dbReference type="RefSeq" id="WP_254418245.1">
    <property type="nucleotide sequence ID" value="NZ_BAAAJB010000012.1"/>
</dbReference>
<gene>
    <name evidence="4" type="ORF">NE857_27315</name>
</gene>
<sequence length="263" mass="26834">MFTSTGAGAFSVRLFGAVALTTGLVLGAGASASAAPGDNGTVKIHNPQTPEEDNRNEPKVCDFQVVAFGFDAGQEVSWEILTHGGPPNSRTVELEGELVLDDEGAGSTEVLNLDDGHYKLEWTFDGQKGKGGKHKVFKVVCDGGEGEPEPNPTPTGEPETPETPENPEASPTPETPETPEVPDEGKTPGEETGQPEDGPSEEAEPTTPVTEAGPGQEKDGSDLAVTGSALAGLVAAGALAAAGGGAALYMSRKRRGQGTGTEA</sequence>
<name>A0ABY5D775_9ACTN</name>
<keyword evidence="2" id="KW-1133">Transmembrane helix</keyword>
<evidence type="ECO:0000256" key="3">
    <source>
        <dbReference type="SAM" id="SignalP"/>
    </source>
</evidence>
<keyword evidence="2" id="KW-0472">Membrane</keyword>
<keyword evidence="5" id="KW-1185">Reference proteome</keyword>
<dbReference type="Proteomes" id="UP001055940">
    <property type="component" value="Chromosome"/>
</dbReference>
<proteinExistence type="predicted"/>